<dbReference type="Proteomes" id="UP000243342">
    <property type="component" value="Unassembled WGS sequence"/>
</dbReference>
<reference evidence="10 11" key="1">
    <citation type="submission" date="2016-10" db="EMBL/GenBank/DDBJ databases">
        <title>Genome sequence of Streptomyces gilvigriseus MUSC 26.</title>
        <authorList>
            <person name="Lee L.-H."/>
            <person name="Ser H.-L."/>
        </authorList>
    </citation>
    <scope>NUCLEOTIDE SEQUENCE [LARGE SCALE GENOMIC DNA]</scope>
    <source>
        <strain evidence="10 11">MUSC 26</strain>
    </source>
</reference>
<dbReference type="InterPro" id="IPR000515">
    <property type="entry name" value="MetI-like"/>
</dbReference>
<sequence>MAAADPTETGETTGVTGTAVAGTATPDHDDAGLEAGLDALETPRRERPSLLTVARTKVLPPVVAVVLVLLVWQLVAAAHIKPSYALPGPIAVWHAFLHQWYLGTVGGIVGTSLGRGALGFLLSVVLGTPLGLVVARVRFVRTAIGPILSGLQALPSVAWVPAAIIWFGLSNATIYAVILLGAVPSIANGLVAGVEQIPPIHLRAGRVLGATGLRGIRHVLLPAALPGYLAGLKQGWAFAWRSLMAAELITTSPDLGLGLGQFLDQGRELSDMPMVLCAIVLILVVGVGIELLVFTPLTRRVLTSRGL</sequence>
<evidence type="ECO:0000313" key="11">
    <source>
        <dbReference type="Proteomes" id="UP000243342"/>
    </source>
</evidence>
<evidence type="ECO:0000256" key="3">
    <source>
        <dbReference type="ARBA" id="ARBA00022475"/>
    </source>
</evidence>
<dbReference type="SUPFAM" id="SSF161098">
    <property type="entry name" value="MetI-like"/>
    <property type="match status" value="1"/>
</dbReference>
<dbReference type="FunFam" id="1.10.3720.10:FF:000100">
    <property type="entry name" value="Sulfate ABC transporter permease"/>
    <property type="match status" value="1"/>
</dbReference>
<dbReference type="CDD" id="cd06261">
    <property type="entry name" value="TM_PBP2"/>
    <property type="match status" value="1"/>
</dbReference>
<protein>
    <submittedName>
        <fullName evidence="10">Sulfate ABC transporter permease</fullName>
    </submittedName>
</protein>
<dbReference type="RefSeq" id="WP_071657106.1">
    <property type="nucleotide sequence ID" value="NZ_MLCF01000068.1"/>
</dbReference>
<comment type="similarity">
    <text evidence="7">Belongs to the binding-protein-dependent transport system permease family.</text>
</comment>
<dbReference type="AlphaFoldDB" id="A0A1J7CBA9"/>
<dbReference type="GO" id="GO:0055085">
    <property type="term" value="P:transmembrane transport"/>
    <property type="evidence" value="ECO:0007669"/>
    <property type="project" value="InterPro"/>
</dbReference>
<organism evidence="10 11">
    <name type="scientific">Mangrovactinospora gilvigrisea</name>
    <dbReference type="NCBI Taxonomy" id="1428644"/>
    <lineage>
        <taxon>Bacteria</taxon>
        <taxon>Bacillati</taxon>
        <taxon>Actinomycetota</taxon>
        <taxon>Actinomycetes</taxon>
        <taxon>Kitasatosporales</taxon>
        <taxon>Streptomycetaceae</taxon>
        <taxon>Mangrovactinospora</taxon>
    </lineage>
</organism>
<keyword evidence="6 7" id="KW-0472">Membrane</keyword>
<evidence type="ECO:0000256" key="8">
    <source>
        <dbReference type="SAM" id="MobiDB-lite"/>
    </source>
</evidence>
<comment type="caution">
    <text evidence="10">The sequence shown here is derived from an EMBL/GenBank/DDBJ whole genome shotgun (WGS) entry which is preliminary data.</text>
</comment>
<evidence type="ECO:0000256" key="1">
    <source>
        <dbReference type="ARBA" id="ARBA00004651"/>
    </source>
</evidence>
<feature type="transmembrane region" description="Helical" evidence="7">
    <location>
        <begin position="147"/>
        <end position="168"/>
    </location>
</feature>
<evidence type="ECO:0000256" key="2">
    <source>
        <dbReference type="ARBA" id="ARBA00022448"/>
    </source>
</evidence>
<name>A0A1J7CBA9_9ACTN</name>
<feature type="domain" description="ABC transmembrane type-1" evidence="9">
    <location>
        <begin position="109"/>
        <end position="293"/>
    </location>
</feature>
<dbReference type="PROSITE" id="PS50928">
    <property type="entry name" value="ABC_TM1"/>
    <property type="match status" value="1"/>
</dbReference>
<evidence type="ECO:0000256" key="4">
    <source>
        <dbReference type="ARBA" id="ARBA00022692"/>
    </source>
</evidence>
<keyword evidence="4 7" id="KW-0812">Transmembrane</keyword>
<feature type="transmembrane region" description="Helical" evidence="7">
    <location>
        <begin position="58"/>
        <end position="78"/>
    </location>
</feature>
<comment type="subcellular location">
    <subcellularLocation>
        <location evidence="1 7">Cell membrane</location>
        <topology evidence="1 7">Multi-pass membrane protein</topology>
    </subcellularLocation>
</comment>
<keyword evidence="3" id="KW-1003">Cell membrane</keyword>
<evidence type="ECO:0000313" key="10">
    <source>
        <dbReference type="EMBL" id="OIV36938.1"/>
    </source>
</evidence>
<feature type="compositionally biased region" description="Low complexity" evidence="8">
    <location>
        <begin position="7"/>
        <end position="25"/>
    </location>
</feature>
<evidence type="ECO:0000256" key="5">
    <source>
        <dbReference type="ARBA" id="ARBA00022989"/>
    </source>
</evidence>
<proteinExistence type="inferred from homology"/>
<dbReference type="OrthoDB" id="9796361at2"/>
<dbReference type="PANTHER" id="PTHR30151:SF40">
    <property type="entry name" value="TRANSPORT SYSTEM INTEGRAL MEMBRANE PROTEIN"/>
    <property type="match status" value="1"/>
</dbReference>
<evidence type="ECO:0000259" key="9">
    <source>
        <dbReference type="PROSITE" id="PS50928"/>
    </source>
</evidence>
<dbReference type="EMBL" id="MLCF01000068">
    <property type="protein sequence ID" value="OIV36938.1"/>
    <property type="molecule type" value="Genomic_DNA"/>
</dbReference>
<dbReference type="STRING" id="1428644.BIV57_13635"/>
<dbReference type="InterPro" id="IPR035906">
    <property type="entry name" value="MetI-like_sf"/>
</dbReference>
<evidence type="ECO:0000256" key="7">
    <source>
        <dbReference type="RuleBase" id="RU363032"/>
    </source>
</evidence>
<dbReference type="Gene3D" id="1.10.3720.10">
    <property type="entry name" value="MetI-like"/>
    <property type="match status" value="1"/>
</dbReference>
<feature type="transmembrane region" description="Helical" evidence="7">
    <location>
        <begin position="275"/>
        <end position="297"/>
    </location>
</feature>
<keyword evidence="5 7" id="KW-1133">Transmembrane helix</keyword>
<keyword evidence="11" id="KW-1185">Reference proteome</keyword>
<feature type="transmembrane region" description="Helical" evidence="7">
    <location>
        <begin position="174"/>
        <end position="194"/>
    </location>
</feature>
<gene>
    <name evidence="10" type="ORF">BIV57_13635</name>
</gene>
<feature type="transmembrane region" description="Helical" evidence="7">
    <location>
        <begin position="116"/>
        <end position="135"/>
    </location>
</feature>
<evidence type="ECO:0000256" key="6">
    <source>
        <dbReference type="ARBA" id="ARBA00023136"/>
    </source>
</evidence>
<dbReference type="GO" id="GO:0005886">
    <property type="term" value="C:plasma membrane"/>
    <property type="evidence" value="ECO:0007669"/>
    <property type="project" value="UniProtKB-SubCell"/>
</dbReference>
<dbReference type="PANTHER" id="PTHR30151">
    <property type="entry name" value="ALKANE SULFONATE ABC TRANSPORTER-RELATED, MEMBRANE SUBUNIT"/>
    <property type="match status" value="1"/>
</dbReference>
<feature type="region of interest" description="Disordered" evidence="8">
    <location>
        <begin position="1"/>
        <end position="33"/>
    </location>
</feature>
<dbReference type="Pfam" id="PF00528">
    <property type="entry name" value="BPD_transp_1"/>
    <property type="match status" value="1"/>
</dbReference>
<accession>A0A1J7CBA9</accession>
<keyword evidence="2 7" id="KW-0813">Transport</keyword>